<dbReference type="Pfam" id="PF00370">
    <property type="entry name" value="FGGY_N"/>
    <property type="match status" value="1"/>
</dbReference>
<evidence type="ECO:0000256" key="3">
    <source>
        <dbReference type="ARBA" id="ARBA00022777"/>
    </source>
</evidence>
<dbReference type="Gene3D" id="3.30.420.40">
    <property type="match status" value="2"/>
</dbReference>
<dbReference type="AlphaFoldDB" id="A0A250B2I1"/>
<name>A0A250B2I1_9GAMM</name>
<dbReference type="CDD" id="cd07808">
    <property type="entry name" value="ASKHA_NBD_FGGY_EcXK-like"/>
    <property type="match status" value="1"/>
</dbReference>
<organism evidence="7 8">
    <name type="scientific">Gibbsiella quercinecans</name>
    <dbReference type="NCBI Taxonomy" id="929813"/>
    <lineage>
        <taxon>Bacteria</taxon>
        <taxon>Pseudomonadati</taxon>
        <taxon>Pseudomonadota</taxon>
        <taxon>Gammaproteobacteria</taxon>
        <taxon>Enterobacterales</taxon>
        <taxon>Yersiniaceae</taxon>
        <taxon>Gibbsiella</taxon>
    </lineage>
</organism>
<evidence type="ECO:0000256" key="1">
    <source>
        <dbReference type="ARBA" id="ARBA00009156"/>
    </source>
</evidence>
<dbReference type="EMBL" id="CP014136">
    <property type="protein sequence ID" value="ATA20389.1"/>
    <property type="molecule type" value="Genomic_DNA"/>
</dbReference>
<dbReference type="PANTHER" id="PTHR43095">
    <property type="entry name" value="SUGAR KINASE"/>
    <property type="match status" value="1"/>
</dbReference>
<evidence type="ECO:0000313" key="8">
    <source>
        <dbReference type="Proteomes" id="UP000217182"/>
    </source>
</evidence>
<dbReference type="InterPro" id="IPR018485">
    <property type="entry name" value="FGGY_C"/>
</dbReference>
<reference evidence="7 8" key="1">
    <citation type="submission" date="2016-01" db="EMBL/GenBank/DDBJ databases">
        <authorList>
            <person name="Oliw E.H."/>
        </authorList>
    </citation>
    <scope>NUCLEOTIDE SEQUENCE [LARGE SCALE GENOMIC DNA]</scope>
    <source>
        <strain evidence="7 8">FRB97</strain>
    </source>
</reference>
<gene>
    <name evidence="7" type="ORF">AWC35_14140</name>
</gene>
<dbReference type="Proteomes" id="UP000217182">
    <property type="component" value="Chromosome"/>
</dbReference>
<dbReference type="InterPro" id="IPR043129">
    <property type="entry name" value="ATPase_NBD"/>
</dbReference>
<dbReference type="PANTHER" id="PTHR43095:SF5">
    <property type="entry name" value="XYLULOSE KINASE"/>
    <property type="match status" value="1"/>
</dbReference>
<evidence type="ECO:0000259" key="5">
    <source>
        <dbReference type="Pfam" id="PF00370"/>
    </source>
</evidence>
<dbReference type="InterPro" id="IPR050406">
    <property type="entry name" value="FGGY_Carb_Kinase"/>
</dbReference>
<dbReference type="InterPro" id="IPR018483">
    <property type="entry name" value="Carb_kinase_FGGY_CS"/>
</dbReference>
<evidence type="ECO:0000256" key="2">
    <source>
        <dbReference type="ARBA" id="ARBA00022679"/>
    </source>
</evidence>
<feature type="domain" description="Carbohydrate kinase FGGY C-terminal" evidence="6">
    <location>
        <begin position="261"/>
        <end position="440"/>
    </location>
</feature>
<dbReference type="PROSITE" id="PS00445">
    <property type="entry name" value="FGGY_KINASES_2"/>
    <property type="match status" value="1"/>
</dbReference>
<dbReference type="InterPro" id="IPR018484">
    <property type="entry name" value="FGGY_N"/>
</dbReference>
<accession>A0A250B2I1</accession>
<keyword evidence="8" id="KW-1185">Reference proteome</keyword>
<dbReference type="Pfam" id="PF02782">
    <property type="entry name" value="FGGY_C"/>
    <property type="match status" value="1"/>
</dbReference>
<dbReference type="RefSeq" id="WP_095846977.1">
    <property type="nucleotide sequence ID" value="NZ_CP014136.1"/>
</dbReference>
<dbReference type="GO" id="GO:0016773">
    <property type="term" value="F:phosphotransferase activity, alcohol group as acceptor"/>
    <property type="evidence" value="ECO:0007669"/>
    <property type="project" value="InterPro"/>
</dbReference>
<dbReference type="KEGG" id="gqu:AWC35_14140"/>
<evidence type="ECO:0000313" key="7">
    <source>
        <dbReference type="EMBL" id="ATA20389.1"/>
    </source>
</evidence>
<dbReference type="PIRSF" id="PIRSF000538">
    <property type="entry name" value="GlpK"/>
    <property type="match status" value="1"/>
</dbReference>
<dbReference type="GO" id="GO:0016301">
    <property type="term" value="F:kinase activity"/>
    <property type="evidence" value="ECO:0007669"/>
    <property type="project" value="UniProtKB-KW"/>
</dbReference>
<proteinExistence type="inferred from homology"/>
<comment type="similarity">
    <text evidence="1 4">Belongs to the FGGY kinase family.</text>
</comment>
<dbReference type="SUPFAM" id="SSF53067">
    <property type="entry name" value="Actin-like ATPase domain"/>
    <property type="match status" value="2"/>
</dbReference>
<keyword evidence="3 4" id="KW-0418">Kinase</keyword>
<evidence type="ECO:0000259" key="6">
    <source>
        <dbReference type="Pfam" id="PF02782"/>
    </source>
</evidence>
<dbReference type="OrthoDB" id="9805576at2"/>
<keyword evidence="2 4" id="KW-0808">Transferase</keyword>
<feature type="domain" description="Carbohydrate kinase FGGY N-terminal" evidence="5">
    <location>
        <begin position="5"/>
        <end position="249"/>
    </location>
</feature>
<evidence type="ECO:0000256" key="4">
    <source>
        <dbReference type="RuleBase" id="RU003733"/>
    </source>
</evidence>
<dbReference type="GO" id="GO:0005975">
    <property type="term" value="P:carbohydrate metabolic process"/>
    <property type="evidence" value="ECO:0007669"/>
    <property type="project" value="InterPro"/>
</dbReference>
<dbReference type="InterPro" id="IPR000577">
    <property type="entry name" value="Carb_kinase_FGGY"/>
</dbReference>
<protein>
    <submittedName>
        <fullName evidence="7">Pentose kinase</fullName>
    </submittedName>
</protein>
<sequence length="509" mass="55720">MKDILLTLDVGTGSTRAGLVTNTGQILGFTQREYDQITPQAGWAEQPPSLWWQSACQCLQELLARFAEHRPRIAAVGVCGQMHGTVLLDAAGELVVDRALLWNDKRSQSQVDRFKQQGLAESWLAMLNNPPTAAWPAFKLAWLREHHPDQWARIATVLMPKDYINFRLCGARATDYSEASCYYLLDSGTLTWSEPALRHFHLRADQLPALYLSSDIIGQIGPTAAAATGLPVGIPVVAGAADMAATLLGSGVYQPGAASDSTGTSTLLTMVASKPLHDPWVNNLHLANPAWGGFTILDAGGDAMRWARMALNDSQFSHQQMLALAAEIAPGAEGLIFLPYLTGERLAAHTNSRAQFFGLQRKHRQGHLYRAVLEGVALASLHNLRQLQRCAQPPEAIIASGGGARSALWLQIKASVYNLPLLQTRNQENGTTGCAIIAGVGIGLFNSFAEGVKRTVSVEREFMPDPRQHEHYMRCFELFERLYHQAQPLYEQLDVISSFSFSADKGTPQ</sequence>